<organism evidence="1 2">
    <name type="scientific">Kribbella solani</name>
    <dbReference type="NCBI Taxonomy" id="236067"/>
    <lineage>
        <taxon>Bacteria</taxon>
        <taxon>Bacillati</taxon>
        <taxon>Actinomycetota</taxon>
        <taxon>Actinomycetes</taxon>
        <taxon>Propionibacteriales</taxon>
        <taxon>Kribbellaceae</taxon>
        <taxon>Kribbella</taxon>
    </lineage>
</organism>
<dbReference type="Proteomes" id="UP000558997">
    <property type="component" value="Unassembled WGS sequence"/>
</dbReference>
<reference evidence="1 2" key="1">
    <citation type="submission" date="2020-08" db="EMBL/GenBank/DDBJ databases">
        <title>Sequencing the genomes of 1000 actinobacteria strains.</title>
        <authorList>
            <person name="Klenk H.-P."/>
        </authorList>
    </citation>
    <scope>NUCLEOTIDE SEQUENCE [LARGE SCALE GENOMIC DNA]</scope>
    <source>
        <strain evidence="1 2">DSM 17294</strain>
    </source>
</reference>
<dbReference type="AlphaFoldDB" id="A0A841DR93"/>
<gene>
    <name evidence="1" type="ORF">HDA44_004504</name>
</gene>
<dbReference type="InterPro" id="IPR010310">
    <property type="entry name" value="T7SS_ESAT-6-like"/>
</dbReference>
<comment type="caution">
    <text evidence="1">The sequence shown here is derived from an EMBL/GenBank/DDBJ whole genome shotgun (WGS) entry which is preliminary data.</text>
</comment>
<evidence type="ECO:0000313" key="1">
    <source>
        <dbReference type="EMBL" id="MBB5981163.1"/>
    </source>
</evidence>
<dbReference type="Gene3D" id="1.10.287.1060">
    <property type="entry name" value="ESAT-6-like"/>
    <property type="match status" value="1"/>
</dbReference>
<accession>A0A841DR93</accession>
<protein>
    <submittedName>
        <fullName evidence="1">WXG100 family type VII secretion target</fullName>
    </submittedName>
</protein>
<dbReference type="Pfam" id="PF06013">
    <property type="entry name" value="WXG100"/>
    <property type="match status" value="1"/>
</dbReference>
<proteinExistence type="predicted"/>
<dbReference type="InterPro" id="IPR036689">
    <property type="entry name" value="ESAT-6-like_sf"/>
</dbReference>
<name>A0A841DR93_9ACTN</name>
<keyword evidence="2" id="KW-1185">Reference proteome</keyword>
<dbReference type="RefSeq" id="WP_184837437.1">
    <property type="nucleotide sequence ID" value="NZ_BAAAVN010000016.1"/>
</dbReference>
<dbReference type="SUPFAM" id="SSF140453">
    <property type="entry name" value="EsxAB dimer-like"/>
    <property type="match status" value="1"/>
</dbReference>
<dbReference type="EMBL" id="JACHNF010000001">
    <property type="protein sequence ID" value="MBB5981163.1"/>
    <property type="molecule type" value="Genomic_DNA"/>
</dbReference>
<sequence>MPGDHINYPYAAMAQAAVDMAGASKEATELKTQFESAIQALLAAWQSEEAAPQVQQVQQLWAQAAGELNLLLSKRGSTVEDSMLQMRSTDHSAAITIQA</sequence>
<evidence type="ECO:0000313" key="2">
    <source>
        <dbReference type="Proteomes" id="UP000558997"/>
    </source>
</evidence>